<dbReference type="CDD" id="cd03334">
    <property type="entry name" value="Fab1_TCP"/>
    <property type="match status" value="1"/>
</dbReference>
<dbReference type="GO" id="GO:0005524">
    <property type="term" value="F:ATP binding"/>
    <property type="evidence" value="ECO:0007669"/>
    <property type="project" value="UniProtKB-UniRule"/>
</dbReference>
<feature type="compositionally biased region" description="Polar residues" evidence="9">
    <location>
        <begin position="1126"/>
        <end position="1145"/>
    </location>
</feature>
<feature type="region of interest" description="Disordered" evidence="9">
    <location>
        <begin position="91"/>
        <end position="116"/>
    </location>
</feature>
<dbReference type="InterPro" id="IPR044769">
    <property type="entry name" value="PIKfyve_PIPKc"/>
</dbReference>
<evidence type="ECO:0000259" key="10">
    <source>
        <dbReference type="PROSITE" id="PS51455"/>
    </source>
</evidence>
<dbReference type="FunFam" id="3.30.800.10:FF:000007">
    <property type="entry name" value="Putative 1-phosphatidylinositol-4-phosphate 5-kinase/ zinc ion binding family"/>
    <property type="match status" value="1"/>
</dbReference>
<dbReference type="PANTHER" id="PTHR45748:SF4">
    <property type="entry name" value="1-PHOSPHATIDYLINOSITOL-3-PHOSPHATE 5-KINASE FAB1D-RELATED"/>
    <property type="match status" value="1"/>
</dbReference>
<dbReference type="InterPro" id="IPR027484">
    <property type="entry name" value="PInositol-4-P-5-kinase_N"/>
</dbReference>
<evidence type="ECO:0000256" key="7">
    <source>
        <dbReference type="ARBA" id="ARBA00077223"/>
    </source>
</evidence>
<keyword evidence="4 8" id="KW-0418">Kinase</keyword>
<dbReference type="Gene3D" id="3.30.810.10">
    <property type="entry name" value="2-Layer Sandwich"/>
    <property type="match status" value="1"/>
</dbReference>
<evidence type="ECO:0000256" key="3">
    <source>
        <dbReference type="ARBA" id="ARBA00022741"/>
    </source>
</evidence>
<keyword evidence="3 8" id="KW-0547">Nucleotide-binding</keyword>
<dbReference type="GO" id="GO:0000285">
    <property type="term" value="F:1-phosphatidylinositol-3-phosphate 5-kinase activity"/>
    <property type="evidence" value="ECO:0007669"/>
    <property type="project" value="UniProtKB-EC"/>
</dbReference>
<feature type="compositionally biased region" description="Acidic residues" evidence="9">
    <location>
        <begin position="202"/>
        <end position="224"/>
    </location>
</feature>
<organism evidence="11 12">
    <name type="scientific">Liquidambar formosana</name>
    <name type="common">Formosan gum</name>
    <dbReference type="NCBI Taxonomy" id="63359"/>
    <lineage>
        <taxon>Eukaryota</taxon>
        <taxon>Viridiplantae</taxon>
        <taxon>Streptophyta</taxon>
        <taxon>Embryophyta</taxon>
        <taxon>Tracheophyta</taxon>
        <taxon>Spermatophyta</taxon>
        <taxon>Magnoliopsida</taxon>
        <taxon>eudicotyledons</taxon>
        <taxon>Gunneridae</taxon>
        <taxon>Pentapetalae</taxon>
        <taxon>Saxifragales</taxon>
        <taxon>Altingiaceae</taxon>
        <taxon>Liquidambar</taxon>
    </lineage>
</organism>
<dbReference type="SMART" id="SM00330">
    <property type="entry name" value="PIPKc"/>
    <property type="match status" value="1"/>
</dbReference>
<evidence type="ECO:0000313" key="12">
    <source>
        <dbReference type="Proteomes" id="UP001415857"/>
    </source>
</evidence>
<reference evidence="11 12" key="1">
    <citation type="journal article" date="2024" name="Plant J.">
        <title>Genome sequences and population genomics reveal climatic adaptation and genomic divergence between two closely related sweetgum species.</title>
        <authorList>
            <person name="Xu W.Q."/>
            <person name="Ren C.Q."/>
            <person name="Zhang X.Y."/>
            <person name="Comes H.P."/>
            <person name="Liu X.H."/>
            <person name="Li Y.G."/>
            <person name="Kettle C.J."/>
            <person name="Jalonen R."/>
            <person name="Gaisberger H."/>
            <person name="Ma Y.Z."/>
            <person name="Qiu Y.X."/>
        </authorList>
    </citation>
    <scope>NUCLEOTIDE SEQUENCE [LARGE SCALE GENOMIC DNA]</scope>
    <source>
        <strain evidence="11">Hangzhou</strain>
    </source>
</reference>
<dbReference type="GO" id="GO:0010008">
    <property type="term" value="C:endosome membrane"/>
    <property type="evidence" value="ECO:0007669"/>
    <property type="project" value="TreeGrafter"/>
</dbReference>
<feature type="region of interest" description="Disordered" evidence="9">
    <location>
        <begin position="1114"/>
        <end position="1158"/>
    </location>
</feature>
<dbReference type="FunFam" id="3.50.7.10:FF:000007">
    <property type="entry name" value="1-phosphatidylinositol 3-phosphate 5-kinase isoform X1"/>
    <property type="match status" value="1"/>
</dbReference>
<protein>
    <recommendedName>
        <fullName evidence="1">1-phosphatidylinositol-3-phosphate 5-kinase</fullName>
        <ecNumber evidence="1">2.7.1.150</ecNumber>
    </recommendedName>
    <alternativeName>
        <fullName evidence="7">Phosphatidylinositol 3-phosphate 5-kinase type III</fullName>
    </alternativeName>
</protein>
<dbReference type="EC" id="2.7.1.150" evidence="1"/>
<dbReference type="Proteomes" id="UP001415857">
    <property type="component" value="Unassembled WGS sequence"/>
</dbReference>
<evidence type="ECO:0000313" key="11">
    <source>
        <dbReference type="EMBL" id="KAK9270349.1"/>
    </source>
</evidence>
<dbReference type="SUPFAM" id="SSF52029">
    <property type="entry name" value="GroEL apical domain-like"/>
    <property type="match status" value="1"/>
</dbReference>
<keyword evidence="12" id="KW-1185">Reference proteome</keyword>
<comment type="caution">
    <text evidence="11">The sequence shown here is derived from an EMBL/GenBank/DDBJ whole genome shotgun (WGS) entry which is preliminary data.</text>
</comment>
<evidence type="ECO:0000256" key="9">
    <source>
        <dbReference type="SAM" id="MobiDB-lite"/>
    </source>
</evidence>
<dbReference type="Gene3D" id="3.30.800.10">
    <property type="entry name" value="Phosphatidylinositol Phosphate Kinase II Beta"/>
    <property type="match status" value="1"/>
</dbReference>
<evidence type="ECO:0000256" key="2">
    <source>
        <dbReference type="ARBA" id="ARBA00022679"/>
    </source>
</evidence>
<feature type="region of interest" description="Disordered" evidence="9">
    <location>
        <begin position="159"/>
        <end position="184"/>
    </location>
</feature>
<feature type="domain" description="PIPK" evidence="10">
    <location>
        <begin position="1313"/>
        <end position="1672"/>
    </location>
</feature>
<dbReference type="PROSITE" id="PS51455">
    <property type="entry name" value="PIPK"/>
    <property type="match status" value="1"/>
</dbReference>
<dbReference type="CDD" id="cd17300">
    <property type="entry name" value="PIPKc_PIKfyve"/>
    <property type="match status" value="1"/>
</dbReference>
<evidence type="ECO:0000256" key="6">
    <source>
        <dbReference type="ARBA" id="ARBA00023464"/>
    </source>
</evidence>
<evidence type="ECO:0000256" key="8">
    <source>
        <dbReference type="PROSITE-ProRule" id="PRU00781"/>
    </source>
</evidence>
<dbReference type="InterPro" id="IPR027483">
    <property type="entry name" value="PInositol-4-P-4/5-kinase_C_sf"/>
</dbReference>
<dbReference type="Gene3D" id="3.50.7.10">
    <property type="entry name" value="GroEL"/>
    <property type="match status" value="1"/>
</dbReference>
<dbReference type="InterPro" id="IPR027409">
    <property type="entry name" value="GroEL-like_apical_dom_sf"/>
</dbReference>
<dbReference type="SUPFAM" id="SSF56104">
    <property type="entry name" value="SAICAR synthase-like"/>
    <property type="match status" value="1"/>
</dbReference>
<gene>
    <name evidence="11" type="ORF">L1049_025928</name>
</gene>
<accession>A0AAP0NFZ2</accession>
<dbReference type="EMBL" id="JBBPBK010000014">
    <property type="protein sequence ID" value="KAK9270349.1"/>
    <property type="molecule type" value="Genomic_DNA"/>
</dbReference>
<dbReference type="InterPro" id="IPR002498">
    <property type="entry name" value="PInositol-4-P-4/5-kinase_core"/>
</dbReference>
<keyword evidence="5 8" id="KW-0067">ATP-binding</keyword>
<feature type="region of interest" description="Disordered" evidence="9">
    <location>
        <begin position="197"/>
        <end position="243"/>
    </location>
</feature>
<evidence type="ECO:0000256" key="1">
    <source>
        <dbReference type="ARBA" id="ARBA00012009"/>
    </source>
</evidence>
<evidence type="ECO:0000256" key="5">
    <source>
        <dbReference type="ARBA" id="ARBA00022840"/>
    </source>
</evidence>
<dbReference type="PANTHER" id="PTHR45748">
    <property type="entry name" value="1-PHOSPHATIDYLINOSITOL 3-PHOSPHATE 5-KINASE-RELATED"/>
    <property type="match status" value="1"/>
</dbReference>
<keyword evidence="2 8" id="KW-0808">Transferase</keyword>
<dbReference type="FunFam" id="3.30.810.10:FF:000001">
    <property type="entry name" value="1-phosphatidylinositol 3-phosphate 5-kinase FAB1"/>
    <property type="match status" value="1"/>
</dbReference>
<evidence type="ECO:0000256" key="4">
    <source>
        <dbReference type="ARBA" id="ARBA00022777"/>
    </source>
</evidence>
<dbReference type="GO" id="GO:0046854">
    <property type="term" value="P:phosphatidylinositol phosphate biosynthetic process"/>
    <property type="evidence" value="ECO:0007669"/>
    <property type="project" value="TreeGrafter"/>
</dbReference>
<comment type="subunit">
    <text evidence="6">Component of the PI(3,5)P2 regulatory complex at least composed of ATG18, SAC/FIG4, FAB1 and VAC14.</text>
</comment>
<name>A0AAP0NFZ2_LIQFO</name>
<sequence length="1714" mass="191324">MHKMCHICGVEFKKLNECNQNHQNENSLKLDDGDCISYCKFCGGKLEIESIKGDGLSPSSTLLINPAVSLTSSDSCVSSCSEFSVDVNSYGRGNQEESAPLSGQEEPNNRLDGHLHNLSSAAPANRLYESNTVMENNLMESINSNNRNTVRDVEIVQTSDCQEARENGVESTSRSFNEDTEMSNSLNKELDANIWEPPKAEDSEDDMEGSVANVDDDEDDECECGDGTKWGKPSSLSSFREEGSGSYRFKEGKQKVMEEVINGKFKALVNRLLKSVGIVSSGEDGESWVDIVTSLSWEAASFLKPDAIAGQAMDPDGYVKVKCIATGSRSQSQVIKGLVFKKHAAHKHMPTKCKNPRLLLIQGMLGQSSSGLSSFDSMEQEKDYLKSVIDTIDKCRPNVILVEKNVSRDVQESILAKGMTLVLDMKLHRLERIARCTGSPTISSDTLMNQKLRHCDSFYFEKFVEEHAGIGEAGKRPSKTLMFLVGCPTRLGCTILLKGTHSEELKRIKCVVQCAVVMAYHLILETSFLVDQKAMFSTIPLSGVANAMPTDLLTPFVGSGNSSVSCLEEPTAKTASSCTTIDIPISNGFHEGGSHNLNLGLEGNSTLSYVPYNPAILSGRSSLSSSLEKVIGDRFPLVSSTYPSLFPYFGFNEKETDSQITTAVPVLTSTEVFDHCDMETKGSSDEEKSLDNEQSQSLAPCYEAPLETRKAGSNNENQMQTNDDIRTVLDSQSILVLMSIRNASRGTICEQSHFSHIKFYRNFDVPLGKFLRDNILNQRRPCATCGELPEAHFYYYAHHNRQLSIQVKRLPGENRLPGEAEGKLWMWSRCGKCRLGNGITKSTKRVLISTAARGLSFGKFLELSLSHHSSSSRLSICGHSLQRDFLHFFGLGPMVAMFCYSPVAIYTMSVPPQRLEFNNPIRQEWLLKETEIVYMKGMLVFMEVENSLKKLGSQFAGSTLNLHGSLKEFSDIEEMLRQERSEFEVNIRNAAAKNGNPNQAVYKFLQLNRLLWELLLVSCIWDRRLHSLLSPDPTIMDTDTTDKAMQRELRNGTAGRGIDGAAINLDNGDEVLDGRAGVKIQLETCVEASEFPIKIPIEGPFQVSRDRDDPFKTSVEAEEIERPNVGSLNPDRSSDQDFSVESNPSAHLHSGDKNCQEENVPLSGHLQVDRTIPNTRDIGNTGSVNLNASEKYMSPDSLISNLENSKGWVWTPFPELRREYMKDLQEGYLPKFESISSYTPEFLPTVYKLITEEGSRLHIPLSTEEYIVSDYEGELSSVIACALAVLKDRPVTTEDLDEDTRREKGMAAKTNESLHSLTRIASMTLPHWSSSGSLDADGMHSTSFSSEESRFSSFDGLNLLDSLVSFKSPDREVSLGVLKSPGKGRYSVVCLYASQFRDLRNRCCPSEHDYIASLSRCRNWDAKGGKSKAFFAKTLDDRFIIKEIKKTEFESFMKFAPDYFGYMNQSFELGNQTCLAKILGIYQVFFLKKFFFLPFDGLSFLVLSIQTSLQVTIRQTKSGKEMKHDLMVMENLSFGRNITRQYDLKGALHARYSSAADGSGDVLLDQNFVNDMNASPLYVSNKAKCLLQRAVWNDTTFLDSINVMDYSLLVGVDNQRRELVCGIIDYLRQYTWDKQLETWVKSSLVVPKNVRPTVISPKEYKQRFRGFMSTHILSVPDLWCSQRCSNPCELCGIREDGSSPSESQKQEEQNGFSA</sequence>
<dbReference type="Pfam" id="PF01504">
    <property type="entry name" value="PIP5K"/>
    <property type="match status" value="1"/>
</dbReference>
<proteinExistence type="predicted"/>
<dbReference type="Pfam" id="PF00118">
    <property type="entry name" value="Cpn60_TCP1"/>
    <property type="match status" value="1"/>
</dbReference>
<dbReference type="InterPro" id="IPR002423">
    <property type="entry name" value="Cpn60/GroEL/TCP-1"/>
</dbReference>